<organism evidence="1 2">
    <name type="scientific">Scyliorhinus torazame</name>
    <name type="common">Cloudy catshark</name>
    <name type="synonym">Catulus torazame</name>
    <dbReference type="NCBI Taxonomy" id="75743"/>
    <lineage>
        <taxon>Eukaryota</taxon>
        <taxon>Metazoa</taxon>
        <taxon>Chordata</taxon>
        <taxon>Craniata</taxon>
        <taxon>Vertebrata</taxon>
        <taxon>Chondrichthyes</taxon>
        <taxon>Elasmobranchii</taxon>
        <taxon>Galeomorphii</taxon>
        <taxon>Galeoidea</taxon>
        <taxon>Carcharhiniformes</taxon>
        <taxon>Scyliorhinidae</taxon>
        <taxon>Scyliorhinus</taxon>
    </lineage>
</organism>
<gene>
    <name evidence="1" type="ORF">scyTo_0022740</name>
</gene>
<sequence>MNSVPSGEGNRSLSGNWLIQINYRETLTVNDEAATSEFDGSLHILWTETGRKNPTHQWHKCTNSADEVHLLPHWPRRLSETNVGCGLGTVSREQRAVVIDTCDKAVRLVNPHEPALCPASHNDCKASDATFYTTLELIHGVLLQSSGEVK</sequence>
<dbReference type="AlphaFoldDB" id="A0A401Q6K0"/>
<evidence type="ECO:0000313" key="1">
    <source>
        <dbReference type="EMBL" id="GCB80981.1"/>
    </source>
</evidence>
<keyword evidence="2" id="KW-1185">Reference proteome</keyword>
<evidence type="ECO:0000313" key="2">
    <source>
        <dbReference type="Proteomes" id="UP000288216"/>
    </source>
</evidence>
<protein>
    <submittedName>
        <fullName evidence="1">Uncharacterized protein</fullName>
    </submittedName>
</protein>
<comment type="caution">
    <text evidence="1">The sequence shown here is derived from an EMBL/GenBank/DDBJ whole genome shotgun (WGS) entry which is preliminary data.</text>
</comment>
<name>A0A401Q6K0_SCYTO</name>
<accession>A0A401Q6K0</accession>
<dbReference type="EMBL" id="BFAA01023814">
    <property type="protein sequence ID" value="GCB80981.1"/>
    <property type="molecule type" value="Genomic_DNA"/>
</dbReference>
<reference evidence="1 2" key="1">
    <citation type="journal article" date="2018" name="Nat. Ecol. Evol.">
        <title>Shark genomes provide insights into elasmobranch evolution and the origin of vertebrates.</title>
        <authorList>
            <person name="Hara Y"/>
            <person name="Yamaguchi K"/>
            <person name="Onimaru K"/>
            <person name="Kadota M"/>
            <person name="Koyanagi M"/>
            <person name="Keeley SD"/>
            <person name="Tatsumi K"/>
            <person name="Tanaka K"/>
            <person name="Motone F"/>
            <person name="Kageyama Y"/>
            <person name="Nozu R"/>
            <person name="Adachi N"/>
            <person name="Nishimura O"/>
            <person name="Nakagawa R"/>
            <person name="Tanegashima C"/>
            <person name="Kiyatake I"/>
            <person name="Matsumoto R"/>
            <person name="Murakumo K"/>
            <person name="Nishida K"/>
            <person name="Terakita A"/>
            <person name="Kuratani S"/>
            <person name="Sato K"/>
            <person name="Hyodo S Kuraku.S."/>
        </authorList>
    </citation>
    <scope>NUCLEOTIDE SEQUENCE [LARGE SCALE GENOMIC DNA]</scope>
</reference>
<proteinExistence type="predicted"/>
<dbReference type="Proteomes" id="UP000288216">
    <property type="component" value="Unassembled WGS sequence"/>
</dbReference>